<gene>
    <name evidence="3" type="ORF">FB45DRAFT_692205</name>
</gene>
<keyword evidence="1" id="KW-0812">Transmembrane</keyword>
<accession>A0AAD7C8Y6</accession>
<evidence type="ECO:0000259" key="2">
    <source>
        <dbReference type="Pfam" id="PF20153"/>
    </source>
</evidence>
<dbReference type="Pfam" id="PF20153">
    <property type="entry name" value="DUF6535"/>
    <property type="match status" value="1"/>
</dbReference>
<feature type="non-terminal residue" evidence="3">
    <location>
        <position position="83"/>
    </location>
</feature>
<comment type="caution">
    <text evidence="3">The sequence shown here is derived from an EMBL/GenBank/DDBJ whole genome shotgun (WGS) entry which is preliminary data.</text>
</comment>
<dbReference type="EMBL" id="JARKIF010000004">
    <property type="protein sequence ID" value="KAJ7641856.1"/>
    <property type="molecule type" value="Genomic_DNA"/>
</dbReference>
<evidence type="ECO:0000256" key="1">
    <source>
        <dbReference type="SAM" id="Phobius"/>
    </source>
</evidence>
<name>A0AAD7C8Y6_9AGAR</name>
<evidence type="ECO:0000313" key="4">
    <source>
        <dbReference type="Proteomes" id="UP001221142"/>
    </source>
</evidence>
<keyword evidence="4" id="KW-1185">Reference proteome</keyword>
<dbReference type="AlphaFoldDB" id="A0AAD7C8Y6"/>
<sequence>RVLSFLYFGLKHFQMHTIVDVIPLLLHASLILFFAGLVAFLLPVNHIIMWLMGGTLLVFLLLYLVLTVLPVIYLDCPYRTPLS</sequence>
<reference evidence="3" key="1">
    <citation type="submission" date="2023-03" db="EMBL/GenBank/DDBJ databases">
        <title>Massive genome expansion in bonnet fungi (Mycena s.s.) driven by repeated elements and novel gene families across ecological guilds.</title>
        <authorList>
            <consortium name="Lawrence Berkeley National Laboratory"/>
            <person name="Harder C.B."/>
            <person name="Miyauchi S."/>
            <person name="Viragh M."/>
            <person name="Kuo A."/>
            <person name="Thoen E."/>
            <person name="Andreopoulos B."/>
            <person name="Lu D."/>
            <person name="Skrede I."/>
            <person name="Drula E."/>
            <person name="Henrissat B."/>
            <person name="Morin E."/>
            <person name="Kohler A."/>
            <person name="Barry K."/>
            <person name="LaButti K."/>
            <person name="Morin E."/>
            <person name="Salamov A."/>
            <person name="Lipzen A."/>
            <person name="Mereny Z."/>
            <person name="Hegedus B."/>
            <person name="Baldrian P."/>
            <person name="Stursova M."/>
            <person name="Weitz H."/>
            <person name="Taylor A."/>
            <person name="Grigoriev I.V."/>
            <person name="Nagy L.G."/>
            <person name="Martin F."/>
            <person name="Kauserud H."/>
        </authorList>
    </citation>
    <scope>NUCLEOTIDE SEQUENCE</scope>
    <source>
        <strain evidence="3">9284</strain>
    </source>
</reference>
<keyword evidence="1" id="KW-1133">Transmembrane helix</keyword>
<feature type="transmembrane region" description="Helical" evidence="1">
    <location>
        <begin position="48"/>
        <end position="74"/>
    </location>
</feature>
<dbReference type="Proteomes" id="UP001221142">
    <property type="component" value="Unassembled WGS sequence"/>
</dbReference>
<feature type="transmembrane region" description="Helical" evidence="1">
    <location>
        <begin position="21"/>
        <end position="42"/>
    </location>
</feature>
<keyword evidence="1" id="KW-0472">Membrane</keyword>
<protein>
    <recommendedName>
        <fullName evidence="2">DUF6535 domain-containing protein</fullName>
    </recommendedName>
</protein>
<proteinExistence type="predicted"/>
<evidence type="ECO:0000313" key="3">
    <source>
        <dbReference type="EMBL" id="KAJ7641856.1"/>
    </source>
</evidence>
<feature type="non-terminal residue" evidence="3">
    <location>
        <position position="1"/>
    </location>
</feature>
<feature type="domain" description="DUF6535" evidence="2">
    <location>
        <begin position="3"/>
        <end position="42"/>
    </location>
</feature>
<organism evidence="3 4">
    <name type="scientific">Roridomyces roridus</name>
    <dbReference type="NCBI Taxonomy" id="1738132"/>
    <lineage>
        <taxon>Eukaryota</taxon>
        <taxon>Fungi</taxon>
        <taxon>Dikarya</taxon>
        <taxon>Basidiomycota</taxon>
        <taxon>Agaricomycotina</taxon>
        <taxon>Agaricomycetes</taxon>
        <taxon>Agaricomycetidae</taxon>
        <taxon>Agaricales</taxon>
        <taxon>Marasmiineae</taxon>
        <taxon>Mycenaceae</taxon>
        <taxon>Roridomyces</taxon>
    </lineage>
</organism>
<dbReference type="InterPro" id="IPR045338">
    <property type="entry name" value="DUF6535"/>
</dbReference>